<feature type="domain" description="Trimeric autotransporter adhesin YadA-like head" evidence="4">
    <location>
        <begin position="190"/>
        <end position="205"/>
    </location>
</feature>
<evidence type="ECO:0000256" key="3">
    <source>
        <dbReference type="SAM" id="SignalP"/>
    </source>
</evidence>
<feature type="domain" description="Trimeric autotransporter adhesin YadA-like head" evidence="4">
    <location>
        <begin position="134"/>
        <end position="156"/>
    </location>
</feature>
<gene>
    <name evidence="5" type="ORF">EHUX00137_LOCUS24331</name>
</gene>
<feature type="chain" id="PRO_5031262273" description="Trimeric autotransporter adhesin YadA-like head domain-containing protein" evidence="3">
    <location>
        <begin position="19"/>
        <end position="311"/>
    </location>
</feature>
<evidence type="ECO:0000259" key="4">
    <source>
        <dbReference type="Pfam" id="PF05658"/>
    </source>
</evidence>
<dbReference type="CDD" id="cd12820">
    <property type="entry name" value="LbR_YadA-like"/>
    <property type="match status" value="1"/>
</dbReference>
<feature type="domain" description="Trimeric autotransporter adhesin YadA-like head" evidence="4">
    <location>
        <begin position="106"/>
        <end position="130"/>
    </location>
</feature>
<dbReference type="SUPFAM" id="SSF101967">
    <property type="entry name" value="Adhesin YadA, collagen-binding domain"/>
    <property type="match status" value="1"/>
</dbReference>
<evidence type="ECO:0000256" key="1">
    <source>
        <dbReference type="SAM" id="Coils"/>
    </source>
</evidence>
<dbReference type="EMBL" id="HBIR01031385">
    <property type="protein sequence ID" value="CAE0560690.1"/>
    <property type="molecule type" value="Transcribed_RNA"/>
</dbReference>
<dbReference type="InterPro" id="IPR011049">
    <property type="entry name" value="Serralysin-like_metalloprot_C"/>
</dbReference>
<name>A0A7S3SQN4_EMIHU</name>
<feature type="compositionally biased region" description="Low complexity" evidence="2">
    <location>
        <begin position="128"/>
        <end position="142"/>
    </location>
</feature>
<feature type="coiled-coil region" evidence="1">
    <location>
        <begin position="280"/>
        <end position="307"/>
    </location>
</feature>
<evidence type="ECO:0000256" key="2">
    <source>
        <dbReference type="SAM" id="MobiDB-lite"/>
    </source>
</evidence>
<feature type="domain" description="Trimeric autotransporter adhesin YadA-like head" evidence="4">
    <location>
        <begin position="162"/>
        <end position="186"/>
    </location>
</feature>
<accession>A0A7S3SQN4</accession>
<keyword evidence="1" id="KW-0175">Coiled coil</keyword>
<feature type="domain" description="Trimeric autotransporter adhesin YadA-like head" evidence="4">
    <location>
        <begin position="60"/>
        <end position="81"/>
    </location>
</feature>
<reference evidence="5" key="1">
    <citation type="submission" date="2021-01" db="EMBL/GenBank/DDBJ databases">
        <authorList>
            <person name="Corre E."/>
            <person name="Pelletier E."/>
            <person name="Niang G."/>
            <person name="Scheremetjew M."/>
            <person name="Finn R."/>
            <person name="Kale V."/>
            <person name="Holt S."/>
            <person name="Cochrane G."/>
            <person name="Meng A."/>
            <person name="Brown T."/>
            <person name="Cohen L."/>
        </authorList>
    </citation>
    <scope>NUCLEOTIDE SEQUENCE</scope>
    <source>
        <strain evidence="5">379</strain>
    </source>
</reference>
<feature type="signal peptide" evidence="3">
    <location>
        <begin position="1"/>
        <end position="18"/>
    </location>
</feature>
<feature type="region of interest" description="Disordered" evidence="2">
    <location>
        <begin position="122"/>
        <end position="142"/>
    </location>
</feature>
<keyword evidence="3" id="KW-0732">Signal</keyword>
<dbReference type="InterPro" id="IPR008640">
    <property type="entry name" value="Adhesin_Head_dom"/>
</dbReference>
<dbReference type="Pfam" id="PF05658">
    <property type="entry name" value="YadA_head"/>
    <property type="match status" value="5"/>
</dbReference>
<organism evidence="5">
    <name type="scientific">Emiliania huxleyi</name>
    <name type="common">Coccolithophore</name>
    <name type="synonym">Pontosphaera huxleyi</name>
    <dbReference type="NCBI Taxonomy" id="2903"/>
    <lineage>
        <taxon>Eukaryota</taxon>
        <taxon>Haptista</taxon>
        <taxon>Haptophyta</taxon>
        <taxon>Prymnesiophyceae</taxon>
        <taxon>Isochrysidales</taxon>
        <taxon>Noelaerhabdaceae</taxon>
        <taxon>Emiliania</taxon>
    </lineage>
</organism>
<dbReference type="Gene3D" id="2.150.10.10">
    <property type="entry name" value="Serralysin-like metalloprotease, C-terminal"/>
    <property type="match status" value="2"/>
</dbReference>
<proteinExistence type="predicted"/>
<evidence type="ECO:0000313" key="5">
    <source>
        <dbReference type="EMBL" id="CAE0560690.1"/>
    </source>
</evidence>
<dbReference type="GO" id="GO:0019867">
    <property type="term" value="C:outer membrane"/>
    <property type="evidence" value="ECO:0007669"/>
    <property type="project" value="InterPro"/>
</dbReference>
<sequence length="311" mass="31305">MTQFCGLLLALALGSADSQGLQEARPGRSNLFAATPDGPEVTEVLGMLQRRLQAGAKSMGALAFGEASTVSGDYSVTLGYGCTAGPVHNNTDGRRRLQTTSYNTAASGSYSSAMGYKTTASGSKSTAMGSMTTASGSDSTATGYKTTASGSSSIAMCASTTASGPSSTAMGYKTTASGSDSTAMGSMTTASGGKSTAMGYKTKAESMAETVVGQYNALGTSADAWWATTDAAFRVGIGTSEKDRKDALTVYKDGTVAISGDLRVSGSISSNQGRRLAALEASAAKQLQAMEQKVAALEAAVAALTLRLGGE</sequence>
<protein>
    <recommendedName>
        <fullName evidence="4">Trimeric autotransporter adhesin YadA-like head domain-containing protein</fullName>
    </recommendedName>
</protein>
<dbReference type="AlphaFoldDB" id="A0A7S3SQN4"/>